<evidence type="ECO:0000313" key="8">
    <source>
        <dbReference type="Proteomes" id="UP000652198"/>
    </source>
</evidence>
<feature type="transmembrane region" description="Helical" evidence="5">
    <location>
        <begin position="116"/>
        <end position="135"/>
    </location>
</feature>
<feature type="transmembrane region" description="Helical" evidence="5">
    <location>
        <begin position="384"/>
        <end position="406"/>
    </location>
</feature>
<feature type="transmembrane region" description="Helical" evidence="5">
    <location>
        <begin position="177"/>
        <end position="197"/>
    </location>
</feature>
<dbReference type="EMBL" id="WOEY01000105">
    <property type="protein sequence ID" value="NPT44876.1"/>
    <property type="molecule type" value="Genomic_DNA"/>
</dbReference>
<keyword evidence="2 5" id="KW-0812">Transmembrane</keyword>
<feature type="transmembrane region" description="Helical" evidence="5">
    <location>
        <begin position="58"/>
        <end position="77"/>
    </location>
</feature>
<dbReference type="Gene3D" id="1.20.1250.20">
    <property type="entry name" value="MFS general substrate transporter like domains"/>
    <property type="match status" value="1"/>
</dbReference>
<feature type="transmembrane region" description="Helical" evidence="5">
    <location>
        <begin position="147"/>
        <end position="171"/>
    </location>
</feature>
<reference evidence="7 8" key="1">
    <citation type="submission" date="2019-11" db="EMBL/GenBank/DDBJ databases">
        <title>Metabolism of dissolved organic matter in forest soils.</title>
        <authorList>
            <person name="Cyle K.T."/>
            <person name="Wilhelm R.C."/>
            <person name="Martinez C.E."/>
        </authorList>
    </citation>
    <scope>NUCLEOTIDE SEQUENCE [LARGE SCALE GENOMIC DNA]</scope>
    <source>
        <strain evidence="7 8">1N</strain>
    </source>
</reference>
<dbReference type="RefSeq" id="WP_172315231.1">
    <property type="nucleotide sequence ID" value="NZ_WOEY01000105.1"/>
</dbReference>
<dbReference type="PANTHER" id="PTHR23508:SF10">
    <property type="entry name" value="CARBOXYLIC ACID TRANSPORTER PROTEIN HOMOLOG"/>
    <property type="match status" value="1"/>
</dbReference>
<dbReference type="CDD" id="cd17365">
    <property type="entry name" value="MFS_PcaK_like"/>
    <property type="match status" value="1"/>
</dbReference>
<feature type="transmembrane region" description="Helical" evidence="5">
    <location>
        <begin position="343"/>
        <end position="363"/>
    </location>
</feature>
<sequence>MSNKLNVSELIDDGRFGIYQLMIVTLCALCLVMDGFDVQAMGYVAPVVIREWGIAKETLSPVFGAGLFGMLVGSLAFSTLADRVGRRPVLIAATFFFSICMFATGFSHSIGELVGWRFAAGLGLGCIMPNAMALAGEYSPRRIRVTLMMIVSCGFTIGGVIGGLITASLIPHFGWRAVFFVGGAIPFVLGMLMWLALPESIQFLIFRKSDAERIRRSLARIAPAVAIPAGHVFEVAEEKPRGVPFVELFKDGRTRVTLLLWIVNFANLLDMYFLSNWLPTVVREAGYTTSIAVYAGTALWGGGVIGTLALGRIIDRIGFTRVLITTFMLAIVTIAAIGNPTVLVSVGALFLSIFLTGFSIIGGQPALNALAATYYPTALRSTGIGWSLGIGRIGSVVGPVLGGALMHLQWSSASLFVAAAVPACVALAGVFAIHLSMRGRAGTGETAGALH</sequence>
<dbReference type="PROSITE" id="PS50850">
    <property type="entry name" value="MFS"/>
    <property type="match status" value="1"/>
</dbReference>
<proteinExistence type="predicted"/>
<dbReference type="InterPro" id="IPR036259">
    <property type="entry name" value="MFS_trans_sf"/>
</dbReference>
<evidence type="ECO:0000259" key="6">
    <source>
        <dbReference type="PROSITE" id="PS50850"/>
    </source>
</evidence>
<dbReference type="Proteomes" id="UP000652198">
    <property type="component" value="Unassembled WGS sequence"/>
</dbReference>
<dbReference type="InterPro" id="IPR011701">
    <property type="entry name" value="MFS"/>
</dbReference>
<feature type="transmembrane region" description="Helical" evidence="5">
    <location>
        <begin position="89"/>
        <end position="110"/>
    </location>
</feature>
<dbReference type="Pfam" id="PF07690">
    <property type="entry name" value="MFS_1"/>
    <property type="match status" value="1"/>
</dbReference>
<keyword evidence="3 5" id="KW-1133">Transmembrane helix</keyword>
<comment type="caution">
    <text evidence="7">The sequence shown here is derived from an EMBL/GenBank/DDBJ whole genome shotgun (WGS) entry which is preliminary data.</text>
</comment>
<comment type="subcellular location">
    <subcellularLocation>
        <location evidence="1">Membrane</location>
        <topology evidence="1">Multi-pass membrane protein</topology>
    </subcellularLocation>
</comment>
<dbReference type="SUPFAM" id="SSF103473">
    <property type="entry name" value="MFS general substrate transporter"/>
    <property type="match status" value="1"/>
</dbReference>
<feature type="transmembrane region" description="Helical" evidence="5">
    <location>
        <begin position="21"/>
        <end position="46"/>
    </location>
</feature>
<dbReference type="InterPro" id="IPR020846">
    <property type="entry name" value="MFS_dom"/>
</dbReference>
<protein>
    <submittedName>
        <fullName evidence="7">MFS transporter</fullName>
    </submittedName>
</protein>
<evidence type="ECO:0000256" key="3">
    <source>
        <dbReference type="ARBA" id="ARBA00022989"/>
    </source>
</evidence>
<evidence type="ECO:0000256" key="5">
    <source>
        <dbReference type="SAM" id="Phobius"/>
    </source>
</evidence>
<keyword evidence="4 5" id="KW-0472">Membrane</keyword>
<evidence type="ECO:0000256" key="4">
    <source>
        <dbReference type="ARBA" id="ARBA00023136"/>
    </source>
</evidence>
<evidence type="ECO:0000256" key="1">
    <source>
        <dbReference type="ARBA" id="ARBA00004141"/>
    </source>
</evidence>
<feature type="transmembrane region" description="Helical" evidence="5">
    <location>
        <begin position="258"/>
        <end position="279"/>
    </location>
</feature>
<feature type="transmembrane region" description="Helical" evidence="5">
    <location>
        <begin position="318"/>
        <end position="337"/>
    </location>
</feature>
<accession>A0ABX2BXL3</accession>
<feature type="transmembrane region" description="Helical" evidence="5">
    <location>
        <begin position="412"/>
        <end position="433"/>
    </location>
</feature>
<feature type="domain" description="Major facilitator superfamily (MFS) profile" evidence="6">
    <location>
        <begin position="23"/>
        <end position="438"/>
    </location>
</feature>
<keyword evidence="8" id="KW-1185">Reference proteome</keyword>
<name>A0ABX2BXL3_9BURK</name>
<feature type="transmembrane region" description="Helical" evidence="5">
    <location>
        <begin position="291"/>
        <end position="311"/>
    </location>
</feature>
<gene>
    <name evidence="7" type="ORF">GNZ12_26875</name>
</gene>
<organism evidence="7 8">
    <name type="scientific">Paraburkholderia solitsugae</name>
    <dbReference type="NCBI Taxonomy" id="2675748"/>
    <lineage>
        <taxon>Bacteria</taxon>
        <taxon>Pseudomonadati</taxon>
        <taxon>Pseudomonadota</taxon>
        <taxon>Betaproteobacteria</taxon>
        <taxon>Burkholderiales</taxon>
        <taxon>Burkholderiaceae</taxon>
        <taxon>Paraburkholderia</taxon>
    </lineage>
</organism>
<dbReference type="PANTHER" id="PTHR23508">
    <property type="entry name" value="CARBOXYLIC ACID TRANSPORTER PROTEIN HOMOLOG"/>
    <property type="match status" value="1"/>
</dbReference>
<evidence type="ECO:0000256" key="2">
    <source>
        <dbReference type="ARBA" id="ARBA00022692"/>
    </source>
</evidence>
<evidence type="ECO:0000313" key="7">
    <source>
        <dbReference type="EMBL" id="NPT44876.1"/>
    </source>
</evidence>